<dbReference type="EMBL" id="LCDB01000009">
    <property type="protein sequence ID" value="KKS44347.1"/>
    <property type="molecule type" value="Genomic_DNA"/>
</dbReference>
<organism evidence="1 2">
    <name type="scientific">Candidatus Azambacteria bacterium GW2011_GWB1_42_17</name>
    <dbReference type="NCBI Taxonomy" id="1618615"/>
    <lineage>
        <taxon>Bacteria</taxon>
        <taxon>Candidatus Azamiibacteriota</taxon>
    </lineage>
</organism>
<gene>
    <name evidence="1" type="ORF">UV07_C0009G0006</name>
</gene>
<proteinExistence type="predicted"/>
<evidence type="ECO:0000313" key="2">
    <source>
        <dbReference type="Proteomes" id="UP000033986"/>
    </source>
</evidence>
<comment type="caution">
    <text evidence="1">The sequence shown here is derived from an EMBL/GenBank/DDBJ whole genome shotgun (WGS) entry which is preliminary data.</text>
</comment>
<protein>
    <recommendedName>
        <fullName evidence="3">DUF1573 domain-containing protein</fullName>
    </recommendedName>
</protein>
<dbReference type="Gene3D" id="2.60.40.10">
    <property type="entry name" value="Immunoglobulins"/>
    <property type="match status" value="1"/>
</dbReference>
<evidence type="ECO:0000313" key="1">
    <source>
        <dbReference type="EMBL" id="KKS44347.1"/>
    </source>
</evidence>
<name>A0A0G0Z6L4_9BACT</name>
<dbReference type="InterPro" id="IPR013783">
    <property type="entry name" value="Ig-like_fold"/>
</dbReference>
<dbReference type="AlphaFoldDB" id="A0A0G0Z6L4"/>
<evidence type="ECO:0008006" key="3">
    <source>
        <dbReference type="Google" id="ProtNLM"/>
    </source>
</evidence>
<dbReference type="Pfam" id="PF07610">
    <property type="entry name" value="DUF1573"/>
    <property type="match status" value="1"/>
</dbReference>
<reference evidence="1 2" key="1">
    <citation type="journal article" date="2015" name="Nature">
        <title>rRNA introns, odd ribosomes, and small enigmatic genomes across a large radiation of phyla.</title>
        <authorList>
            <person name="Brown C.T."/>
            <person name="Hug L.A."/>
            <person name="Thomas B.C."/>
            <person name="Sharon I."/>
            <person name="Castelle C.J."/>
            <person name="Singh A."/>
            <person name="Wilkins M.J."/>
            <person name="Williams K.H."/>
            <person name="Banfield J.F."/>
        </authorList>
    </citation>
    <scope>NUCLEOTIDE SEQUENCE [LARGE SCALE GENOMIC DNA]</scope>
</reference>
<accession>A0A0G0Z6L4</accession>
<dbReference type="Proteomes" id="UP000033986">
    <property type="component" value="Unassembled WGS sequence"/>
</dbReference>
<sequence>MNNIKTMALSLILFAAVIGGLVWFGGKNGRSQTATINNEASGGILTVKEINYDFGDVGIKNGLIDHEYILENASDKMVKIGEVSTSCMCTSAEIKTGDKKYGPFGMPGHSGASRANIIVNSGEKIIVKATFDPAAHGPAGIGMVERAIFIDTGAAEPLTLTFKVNVTP</sequence>
<dbReference type="InterPro" id="IPR011467">
    <property type="entry name" value="DUF1573"/>
</dbReference>